<dbReference type="EMBL" id="KN831948">
    <property type="protein sequence ID" value="KIO12289.1"/>
    <property type="molecule type" value="Genomic_DNA"/>
</dbReference>
<reference evidence="1 2" key="1">
    <citation type="submission" date="2014-04" db="EMBL/GenBank/DDBJ databases">
        <authorList>
            <consortium name="DOE Joint Genome Institute"/>
            <person name="Kuo A."/>
            <person name="Kohler A."/>
            <person name="Costa M.D."/>
            <person name="Nagy L.G."/>
            <person name="Floudas D."/>
            <person name="Copeland A."/>
            <person name="Barry K.W."/>
            <person name="Cichocki N."/>
            <person name="Veneault-Fourrey C."/>
            <person name="LaButti K."/>
            <person name="Lindquist E.A."/>
            <person name="Lipzen A."/>
            <person name="Lundell T."/>
            <person name="Morin E."/>
            <person name="Murat C."/>
            <person name="Sun H."/>
            <person name="Tunlid A."/>
            <person name="Henrissat B."/>
            <person name="Grigoriev I.V."/>
            <person name="Hibbett D.S."/>
            <person name="Martin F."/>
            <person name="Nordberg H.P."/>
            <person name="Cantor M.N."/>
            <person name="Hua S.X."/>
        </authorList>
    </citation>
    <scope>NUCLEOTIDE SEQUENCE [LARGE SCALE GENOMIC DNA]</scope>
    <source>
        <strain evidence="1 2">Marx 270</strain>
    </source>
</reference>
<dbReference type="AlphaFoldDB" id="A0A0C3PU50"/>
<accession>A0A0C3PU50</accession>
<evidence type="ECO:0000313" key="2">
    <source>
        <dbReference type="Proteomes" id="UP000054217"/>
    </source>
</evidence>
<dbReference type="InParanoid" id="A0A0C3PU50"/>
<sequence length="64" mass="7021">MNDAVRDFSHGLEEVLRHYTPVSSIDLSTLGDRQYGCNGVEKADSCFVAAVLHPVSRSPISRSE</sequence>
<name>A0A0C3PU50_PISTI</name>
<gene>
    <name evidence="1" type="ORF">M404DRAFT_994206</name>
</gene>
<evidence type="ECO:0000313" key="1">
    <source>
        <dbReference type="EMBL" id="KIO12289.1"/>
    </source>
</evidence>
<keyword evidence="2" id="KW-1185">Reference proteome</keyword>
<dbReference type="HOGENOM" id="CLU_2868620_0_0_1"/>
<dbReference type="Proteomes" id="UP000054217">
    <property type="component" value="Unassembled WGS sequence"/>
</dbReference>
<reference evidence="2" key="2">
    <citation type="submission" date="2015-01" db="EMBL/GenBank/DDBJ databases">
        <title>Evolutionary Origins and Diversification of the Mycorrhizal Mutualists.</title>
        <authorList>
            <consortium name="DOE Joint Genome Institute"/>
            <consortium name="Mycorrhizal Genomics Consortium"/>
            <person name="Kohler A."/>
            <person name="Kuo A."/>
            <person name="Nagy L.G."/>
            <person name="Floudas D."/>
            <person name="Copeland A."/>
            <person name="Barry K.W."/>
            <person name="Cichocki N."/>
            <person name="Veneault-Fourrey C."/>
            <person name="LaButti K."/>
            <person name="Lindquist E.A."/>
            <person name="Lipzen A."/>
            <person name="Lundell T."/>
            <person name="Morin E."/>
            <person name="Murat C."/>
            <person name="Riley R."/>
            <person name="Ohm R."/>
            <person name="Sun H."/>
            <person name="Tunlid A."/>
            <person name="Henrissat B."/>
            <person name="Grigoriev I.V."/>
            <person name="Hibbett D.S."/>
            <person name="Martin F."/>
        </authorList>
    </citation>
    <scope>NUCLEOTIDE SEQUENCE [LARGE SCALE GENOMIC DNA]</scope>
    <source>
        <strain evidence="2">Marx 270</strain>
    </source>
</reference>
<protein>
    <submittedName>
        <fullName evidence="1">Uncharacterized protein</fullName>
    </submittedName>
</protein>
<organism evidence="1 2">
    <name type="scientific">Pisolithus tinctorius Marx 270</name>
    <dbReference type="NCBI Taxonomy" id="870435"/>
    <lineage>
        <taxon>Eukaryota</taxon>
        <taxon>Fungi</taxon>
        <taxon>Dikarya</taxon>
        <taxon>Basidiomycota</taxon>
        <taxon>Agaricomycotina</taxon>
        <taxon>Agaricomycetes</taxon>
        <taxon>Agaricomycetidae</taxon>
        <taxon>Boletales</taxon>
        <taxon>Sclerodermatineae</taxon>
        <taxon>Pisolithaceae</taxon>
        <taxon>Pisolithus</taxon>
    </lineage>
</organism>
<proteinExistence type="predicted"/>